<keyword evidence="3" id="KW-1185">Reference proteome</keyword>
<dbReference type="Pfam" id="PF01266">
    <property type="entry name" value="DAO"/>
    <property type="match status" value="1"/>
</dbReference>
<accession>A0A4Q1C4S3</accession>
<dbReference type="Proteomes" id="UP000290218">
    <property type="component" value="Unassembled WGS sequence"/>
</dbReference>
<dbReference type="SUPFAM" id="SSF51905">
    <property type="entry name" value="FAD/NAD(P)-binding domain"/>
    <property type="match status" value="1"/>
</dbReference>
<evidence type="ECO:0000259" key="1">
    <source>
        <dbReference type="Pfam" id="PF01266"/>
    </source>
</evidence>
<feature type="domain" description="FAD dependent oxidoreductase" evidence="1">
    <location>
        <begin position="24"/>
        <end position="356"/>
    </location>
</feature>
<dbReference type="InterPro" id="IPR036188">
    <property type="entry name" value="FAD/NAD-bd_sf"/>
</dbReference>
<protein>
    <submittedName>
        <fullName evidence="2">FAD-binding oxidoreductase</fullName>
    </submittedName>
</protein>
<name>A0A4Q1C4S3_9BACT</name>
<dbReference type="Gene3D" id="3.50.50.60">
    <property type="entry name" value="FAD/NAD(P)-binding domain"/>
    <property type="match status" value="1"/>
</dbReference>
<dbReference type="InterPro" id="IPR006076">
    <property type="entry name" value="FAD-dep_OxRdtase"/>
</dbReference>
<dbReference type="GO" id="GO:0005737">
    <property type="term" value="C:cytoplasm"/>
    <property type="evidence" value="ECO:0007669"/>
    <property type="project" value="TreeGrafter"/>
</dbReference>
<dbReference type="PANTHER" id="PTHR13847">
    <property type="entry name" value="SARCOSINE DEHYDROGENASE-RELATED"/>
    <property type="match status" value="1"/>
</dbReference>
<dbReference type="PANTHER" id="PTHR13847:SF281">
    <property type="entry name" value="FAD DEPENDENT OXIDOREDUCTASE DOMAIN-CONTAINING PROTEIN"/>
    <property type="match status" value="1"/>
</dbReference>
<reference evidence="2 3" key="1">
    <citation type="submission" date="2019-01" db="EMBL/GenBank/DDBJ databases">
        <title>Lacunisphaera sp. strain TWA-58.</title>
        <authorList>
            <person name="Chen W.-M."/>
        </authorList>
    </citation>
    <scope>NUCLEOTIDE SEQUENCE [LARGE SCALE GENOMIC DNA]</scope>
    <source>
        <strain evidence="2 3">TWA-58</strain>
    </source>
</reference>
<evidence type="ECO:0000313" key="3">
    <source>
        <dbReference type="Proteomes" id="UP000290218"/>
    </source>
</evidence>
<dbReference type="OrthoDB" id="9805852at2"/>
<dbReference type="Gene3D" id="3.30.9.10">
    <property type="entry name" value="D-Amino Acid Oxidase, subunit A, domain 2"/>
    <property type="match status" value="1"/>
</dbReference>
<dbReference type="AlphaFoldDB" id="A0A4Q1C4S3"/>
<organism evidence="2 3">
    <name type="scientific">Oleiharenicola lentus</name>
    <dbReference type="NCBI Taxonomy" id="2508720"/>
    <lineage>
        <taxon>Bacteria</taxon>
        <taxon>Pseudomonadati</taxon>
        <taxon>Verrucomicrobiota</taxon>
        <taxon>Opitutia</taxon>
        <taxon>Opitutales</taxon>
        <taxon>Opitutaceae</taxon>
        <taxon>Oleiharenicola</taxon>
    </lineage>
</organism>
<comment type="caution">
    <text evidence="2">The sequence shown here is derived from an EMBL/GenBank/DDBJ whole genome shotgun (WGS) entry which is preliminary data.</text>
</comment>
<gene>
    <name evidence="2" type="ORF">ESB00_17185</name>
</gene>
<sequence length="382" mass="41431">MNTPIWDDRDWRPLPKLTGPQRADVCVIGLGASGLAAVEELVSQDVAVVGLDAFSVGAGAAGRNGGFVLAGLAKFFNETVAQFGEEAARTLYRLTAGEIERQAEDMPAIVRVTGSLRIAADADEKADCAKHLAALRYCGFAAEPYAGPEGEGLLLPTDGVIQPLHRVRAVAQRLRQREVRLYEDSAVRKIVPGSVVTDKGTVYCDSVIVAVDGRLEQVLPELAGRVRTARLQMLATAPAPEADFPRPVYYRQGYEYWQQLPDRSIALGGFRDHALGEEWTADDFPTERIQALQEKFLRQHLKVRAPITHRWAASVGYTPDGLPILEEVRPKIWAVGGYNGTGNIVGVLGARAAARLACGQTSAWAGALAKAREHARRAGREF</sequence>
<dbReference type="RefSeq" id="WP_129049039.1">
    <property type="nucleotide sequence ID" value="NZ_SDHX01000002.1"/>
</dbReference>
<evidence type="ECO:0000313" key="2">
    <source>
        <dbReference type="EMBL" id="RXK53428.1"/>
    </source>
</evidence>
<dbReference type="EMBL" id="SDHX01000002">
    <property type="protein sequence ID" value="RXK53428.1"/>
    <property type="molecule type" value="Genomic_DNA"/>
</dbReference>
<proteinExistence type="predicted"/>